<protein>
    <submittedName>
        <fullName evidence="2">Uncharacterized protein</fullName>
    </submittedName>
</protein>
<comment type="caution">
    <text evidence="2">The sequence shown here is derived from an EMBL/GenBank/DDBJ whole genome shotgun (WGS) entry which is preliminary data.</text>
</comment>
<accession>A0ABM9GT92</accession>
<proteinExistence type="predicted"/>
<keyword evidence="3" id="KW-1185">Reference proteome</keyword>
<evidence type="ECO:0000313" key="3">
    <source>
        <dbReference type="Proteomes" id="UP001154015"/>
    </source>
</evidence>
<gene>
    <name evidence="2" type="ORF">SGL43_01705</name>
</gene>
<evidence type="ECO:0000313" key="2">
    <source>
        <dbReference type="EMBL" id="CAH9414696.1"/>
    </source>
</evidence>
<organism evidence="2 3">
    <name type="scientific">Streptomyces globisporus</name>
    <dbReference type="NCBI Taxonomy" id="1908"/>
    <lineage>
        <taxon>Bacteria</taxon>
        <taxon>Bacillati</taxon>
        <taxon>Actinomycetota</taxon>
        <taxon>Actinomycetes</taxon>
        <taxon>Kitasatosporales</taxon>
        <taxon>Streptomycetaceae</taxon>
        <taxon>Streptomyces</taxon>
    </lineage>
</organism>
<feature type="region of interest" description="Disordered" evidence="1">
    <location>
        <begin position="108"/>
        <end position="137"/>
    </location>
</feature>
<reference evidence="2" key="1">
    <citation type="submission" date="2022-03" db="EMBL/GenBank/DDBJ databases">
        <authorList>
            <person name="Leyn A S."/>
        </authorList>
    </citation>
    <scope>NUCLEOTIDE SEQUENCE</scope>
    <source>
        <strain evidence="2">Streptomyces globisporus 4-3</strain>
    </source>
</reference>
<evidence type="ECO:0000256" key="1">
    <source>
        <dbReference type="SAM" id="MobiDB-lite"/>
    </source>
</evidence>
<feature type="compositionally biased region" description="Low complexity" evidence="1">
    <location>
        <begin position="29"/>
        <end position="45"/>
    </location>
</feature>
<dbReference type="Proteomes" id="UP001154015">
    <property type="component" value="Unassembled WGS sequence"/>
</dbReference>
<feature type="region of interest" description="Disordered" evidence="1">
    <location>
        <begin position="1"/>
        <end position="69"/>
    </location>
</feature>
<feature type="compositionally biased region" description="Basic and acidic residues" evidence="1">
    <location>
        <begin position="128"/>
        <end position="137"/>
    </location>
</feature>
<feature type="compositionally biased region" description="Low complexity" evidence="1">
    <location>
        <begin position="52"/>
        <end position="67"/>
    </location>
</feature>
<dbReference type="EMBL" id="CAKXYP010000004">
    <property type="protein sequence ID" value="CAH9414696.1"/>
    <property type="molecule type" value="Genomic_DNA"/>
</dbReference>
<name>A0ABM9GT92_STRGL</name>
<sequence>MARAYEAGGGPAQVTPARGRALTPAPDTSSRAGPRARRAIGAGPRSRCRATGCAARSPGPAGRAPAVGWPPPLRPPYHAALGPLGVLATTQDILFGGVRSPRRARWWRPGCAGADLPGGTRTGPLPTGEERARPRNA</sequence>
<feature type="compositionally biased region" description="Low complexity" evidence="1">
    <location>
        <begin position="117"/>
        <end position="127"/>
    </location>
</feature>